<name>A0ACC2XBP0_9TREE</name>
<dbReference type="EMBL" id="JASBWU010000006">
    <property type="protein sequence ID" value="KAJ9120810.1"/>
    <property type="molecule type" value="Genomic_DNA"/>
</dbReference>
<accession>A0ACC2XBP0</accession>
<dbReference type="Proteomes" id="UP001243375">
    <property type="component" value="Unassembled WGS sequence"/>
</dbReference>
<protein>
    <submittedName>
        <fullName evidence="1">Uncharacterized protein</fullName>
    </submittedName>
</protein>
<comment type="caution">
    <text evidence="1">The sequence shown here is derived from an EMBL/GenBank/DDBJ whole genome shotgun (WGS) entry which is preliminary data.</text>
</comment>
<sequence length="832" mass="92436">MSATFRHFVARNNIPLPDEHSAWNTSVDTASPREFSEILPDVNQLFIGNPSLRVTLIKCLQSILISRLDLCSAFVSSPIFPTLIRSLQLDVNSYLLAQSIKLVIIVIPHAPAEVAKYVPALLSVLVRTAVWKKRTKVSKIPQWGLSEKDANAEPINTVPSSDGFLGRRLGLGGRNFMNEPSPGSDSSSMITVKYESLVDITPSPKNGLGWRVASASTSGTQQETWAQPPSVINPPPLASQQSPNGQIPLPLHSEGTTPTGINAVLQPTPQLSYRLEETRENQTLQKLLALYNPSQDLARGLLLELYGSWPANVISLAKDPVAYLQGMEVELPYNVGWDEVWRKKEVSDLLSVALRGFLFNPIALQADAREEIHDTVRFTRQTTSEIIAQSHALWLGSILPRADGTSLVGPAQPSPTDKVTGWDYAQNDRGASPTETLSSSGGSVTGRYHNSSRPHHRDREGGHADGISIGAGPSGTYISSQTAPITIRTGMAVGGHNGAGAESLQAEVDGLKREKEFLENDLKYAKTLAASYLQHVYRLHEKVIAVITDEAERQNIYNQLKEQTATIRNLRDDLRIQRAAADKAKESIAKMQTEQRETRQIQREEKKARALETSQSRAEIEDQTVCGISSKPVSAGRSCHANKSSLLSSQRMLEAQKLELARVKDAHFKLNNKLREAEPKIKHIADYEKEVDKLYHNQLLWWAILLRGFSRIVYPLLFTESYRVFRDADIRKQKETESSLSKMMSAFKQMELVLTRYEKDKQTLQTENQDQADQIAKMQAEIARLSAHPPAPRELPEDIASTIRQELDVLQGKLKGARMRIDALESEKLEVG</sequence>
<evidence type="ECO:0000313" key="2">
    <source>
        <dbReference type="Proteomes" id="UP001243375"/>
    </source>
</evidence>
<proteinExistence type="predicted"/>
<reference evidence="1" key="1">
    <citation type="submission" date="2023-04" db="EMBL/GenBank/DDBJ databases">
        <title>Draft Genome sequencing of Naganishia species isolated from polar environments using Oxford Nanopore Technology.</title>
        <authorList>
            <person name="Leo P."/>
            <person name="Venkateswaran K."/>
        </authorList>
    </citation>
    <scope>NUCLEOTIDE SEQUENCE</scope>
    <source>
        <strain evidence="1">MNA-CCFEE 5425</strain>
    </source>
</reference>
<evidence type="ECO:0000313" key="1">
    <source>
        <dbReference type="EMBL" id="KAJ9120810.1"/>
    </source>
</evidence>
<organism evidence="1 2">
    <name type="scientific">Naganishia vaughanmartiniae</name>
    <dbReference type="NCBI Taxonomy" id="1424756"/>
    <lineage>
        <taxon>Eukaryota</taxon>
        <taxon>Fungi</taxon>
        <taxon>Dikarya</taxon>
        <taxon>Basidiomycota</taxon>
        <taxon>Agaricomycotina</taxon>
        <taxon>Tremellomycetes</taxon>
        <taxon>Filobasidiales</taxon>
        <taxon>Filobasidiaceae</taxon>
        <taxon>Naganishia</taxon>
    </lineage>
</organism>
<gene>
    <name evidence="1" type="ORF">QFC22_002744</name>
</gene>
<keyword evidence="2" id="KW-1185">Reference proteome</keyword>